<dbReference type="Proteomes" id="UP000826195">
    <property type="component" value="Unassembled WGS sequence"/>
</dbReference>
<comment type="caution">
    <text evidence="1">The sequence shown here is derived from an EMBL/GenBank/DDBJ whole genome shotgun (WGS) entry which is preliminary data.</text>
</comment>
<accession>A0AAV7JAF4</accession>
<dbReference type="Gene3D" id="2.40.70.10">
    <property type="entry name" value="Acid Proteases"/>
    <property type="match status" value="2"/>
</dbReference>
<evidence type="ECO:0000313" key="1">
    <source>
        <dbReference type="EMBL" id="KAH0568629.1"/>
    </source>
</evidence>
<keyword evidence="2" id="KW-1185">Reference proteome</keyword>
<organism evidence="1 2">
    <name type="scientific">Cotesia glomerata</name>
    <name type="common">Lepidopteran parasitic wasp</name>
    <name type="synonym">Apanteles glomeratus</name>
    <dbReference type="NCBI Taxonomy" id="32391"/>
    <lineage>
        <taxon>Eukaryota</taxon>
        <taxon>Metazoa</taxon>
        <taxon>Ecdysozoa</taxon>
        <taxon>Arthropoda</taxon>
        <taxon>Hexapoda</taxon>
        <taxon>Insecta</taxon>
        <taxon>Pterygota</taxon>
        <taxon>Neoptera</taxon>
        <taxon>Endopterygota</taxon>
        <taxon>Hymenoptera</taxon>
        <taxon>Apocrita</taxon>
        <taxon>Ichneumonoidea</taxon>
        <taxon>Braconidae</taxon>
        <taxon>Microgastrinae</taxon>
        <taxon>Cotesia</taxon>
    </lineage>
</organism>
<dbReference type="InterPro" id="IPR021109">
    <property type="entry name" value="Peptidase_aspartic_dom_sf"/>
</dbReference>
<evidence type="ECO:0008006" key="3">
    <source>
        <dbReference type="Google" id="ProtNLM"/>
    </source>
</evidence>
<name>A0AAV7JAF4_COTGL</name>
<protein>
    <recommendedName>
        <fullName evidence="3">Peptidase A2 domain-containing protein</fullName>
    </recommendedName>
</protein>
<sequence>MLQLNPILNVNRNACLFVRASGMEFLIDTGACRSIYPRYLIPRRIIPKRNRNNNLQAANRSVIGTYGTTKMKLDFGLEKYQPYKSKRRVYISDTISKELFLVDTGSTDSVICKCSESKFNAIFRNRKFYNKFLQFPLNHPKIQTCGTLTTDLNFGTKKIFRGEFIIADINSAVGKSILGSDFLAQHGLLVDCKSLKVYSSVSHNLRKVYTREQDNTSSQSDSRVYVTDKCAQIRFLVDTAATCSVVNYSDVPKFNQLSGDIMWSESVTNINNTEIKSYGTITVEFDFKMQQNFSWTFKIIDDMDELSILGIDFLNYYEFVVDCKNKKLLNQDILLPESKYQTRFSCNPL</sequence>
<dbReference type="AlphaFoldDB" id="A0AAV7JAF4"/>
<reference evidence="1 2" key="1">
    <citation type="journal article" date="2021" name="J. Hered.">
        <title>A chromosome-level genome assembly of the parasitoid wasp, Cotesia glomerata (Hymenoptera: Braconidae).</title>
        <authorList>
            <person name="Pinto B.J."/>
            <person name="Weis J.J."/>
            <person name="Gamble T."/>
            <person name="Ode P.J."/>
            <person name="Paul R."/>
            <person name="Zaspel J.M."/>
        </authorList>
    </citation>
    <scope>NUCLEOTIDE SEQUENCE [LARGE SCALE GENOMIC DNA]</scope>
    <source>
        <strain evidence="1">CgM1</strain>
    </source>
</reference>
<evidence type="ECO:0000313" key="2">
    <source>
        <dbReference type="Proteomes" id="UP000826195"/>
    </source>
</evidence>
<dbReference type="SUPFAM" id="SSF50630">
    <property type="entry name" value="Acid proteases"/>
    <property type="match status" value="1"/>
</dbReference>
<proteinExistence type="predicted"/>
<gene>
    <name evidence="1" type="ORF">KQX54_021316</name>
</gene>
<dbReference type="EMBL" id="JAHXZJ010000001">
    <property type="protein sequence ID" value="KAH0568629.1"/>
    <property type="molecule type" value="Genomic_DNA"/>
</dbReference>